<dbReference type="Proteomes" id="UP001307889">
    <property type="component" value="Chromosome 2"/>
</dbReference>
<accession>A0ABN7ADZ4</accession>
<keyword evidence="2" id="KW-1185">Reference proteome</keyword>
<protein>
    <submittedName>
        <fullName evidence="1">Uncharacterized protein</fullName>
    </submittedName>
</protein>
<name>A0ABN7ADZ4_9HEMI</name>
<proteinExistence type="predicted"/>
<evidence type="ECO:0000313" key="1">
    <source>
        <dbReference type="EMBL" id="BES90507.1"/>
    </source>
</evidence>
<dbReference type="EMBL" id="AP028910">
    <property type="protein sequence ID" value="BES90507.1"/>
    <property type="molecule type" value="Genomic_DNA"/>
</dbReference>
<reference evidence="1 2" key="1">
    <citation type="submission" date="2023-09" db="EMBL/GenBank/DDBJ databases">
        <title>Nesidiocoris tenuis whole genome shotgun sequence.</title>
        <authorList>
            <person name="Shibata T."/>
            <person name="Shimoda M."/>
            <person name="Kobayashi T."/>
            <person name="Uehara T."/>
        </authorList>
    </citation>
    <scope>NUCLEOTIDE SEQUENCE [LARGE SCALE GENOMIC DNA]</scope>
    <source>
        <strain evidence="1 2">Japan</strain>
    </source>
</reference>
<evidence type="ECO:0000313" key="2">
    <source>
        <dbReference type="Proteomes" id="UP001307889"/>
    </source>
</evidence>
<gene>
    <name evidence="1" type="ORF">NTJ_03315</name>
</gene>
<organism evidence="1 2">
    <name type="scientific">Nesidiocoris tenuis</name>
    <dbReference type="NCBI Taxonomy" id="355587"/>
    <lineage>
        <taxon>Eukaryota</taxon>
        <taxon>Metazoa</taxon>
        <taxon>Ecdysozoa</taxon>
        <taxon>Arthropoda</taxon>
        <taxon>Hexapoda</taxon>
        <taxon>Insecta</taxon>
        <taxon>Pterygota</taxon>
        <taxon>Neoptera</taxon>
        <taxon>Paraneoptera</taxon>
        <taxon>Hemiptera</taxon>
        <taxon>Heteroptera</taxon>
        <taxon>Panheteroptera</taxon>
        <taxon>Cimicomorpha</taxon>
        <taxon>Miridae</taxon>
        <taxon>Dicyphina</taxon>
        <taxon>Nesidiocoris</taxon>
    </lineage>
</organism>
<sequence length="136" mass="15257">MGRNAEIIQVPRIPAPFSNLYTVLNTGAHHKSAALLRFFLVFASSSAARLLLSTQKSQHSSSVYHPPSFIYNRRLLWYQVSRSCANPALPERDEVSVGAEASNVDERKDRRALCVHKLFLDCFPVVGDRARELSSE</sequence>